<evidence type="ECO:0000313" key="10">
    <source>
        <dbReference type="Ensembl" id="ENSMMDP00005006844.1"/>
    </source>
</evidence>
<keyword evidence="4 9" id="KW-1133">Transmembrane helix</keyword>
<evidence type="ECO:0000256" key="5">
    <source>
        <dbReference type="ARBA" id="ARBA00023136"/>
    </source>
</evidence>
<dbReference type="GO" id="GO:0009897">
    <property type="term" value="C:external side of plasma membrane"/>
    <property type="evidence" value="ECO:0007669"/>
    <property type="project" value="TreeGrafter"/>
</dbReference>
<dbReference type="Proteomes" id="UP000472263">
    <property type="component" value="Chromosome 21"/>
</dbReference>
<dbReference type="PANTHER" id="PTHR11494">
    <property type="entry name" value="CYTOTOXIC T-LYMPHOCYTE PROTEIN"/>
    <property type="match status" value="1"/>
</dbReference>
<name>A0A667X2U7_9TELE</name>
<dbReference type="GO" id="GO:0042129">
    <property type="term" value="P:regulation of T cell proliferation"/>
    <property type="evidence" value="ECO:0007669"/>
    <property type="project" value="InterPro"/>
</dbReference>
<proteinExistence type="predicted"/>
<reference evidence="10" key="3">
    <citation type="submission" date="2025-09" db="UniProtKB">
        <authorList>
            <consortium name="Ensembl"/>
        </authorList>
    </citation>
    <scope>IDENTIFICATION</scope>
</reference>
<evidence type="ECO:0000256" key="7">
    <source>
        <dbReference type="ARBA" id="ARBA00023180"/>
    </source>
</evidence>
<evidence type="ECO:0000256" key="6">
    <source>
        <dbReference type="ARBA" id="ARBA00023157"/>
    </source>
</evidence>
<dbReference type="InterPro" id="IPR036179">
    <property type="entry name" value="Ig-like_dom_sf"/>
</dbReference>
<dbReference type="Ensembl" id="ENSMMDT00005007022.1">
    <property type="protein sequence ID" value="ENSMMDP00005006844.1"/>
    <property type="gene ID" value="ENSMMDG00005003740.1"/>
</dbReference>
<dbReference type="InterPro" id="IPR040216">
    <property type="entry name" value="CTLA4/CD28"/>
</dbReference>
<dbReference type="SUPFAM" id="SSF48726">
    <property type="entry name" value="Immunoglobulin"/>
    <property type="match status" value="1"/>
</dbReference>
<feature type="transmembrane region" description="Helical" evidence="9">
    <location>
        <begin position="83"/>
        <end position="104"/>
    </location>
</feature>
<keyword evidence="5 9" id="KW-0472">Membrane</keyword>
<evidence type="ECO:0000256" key="9">
    <source>
        <dbReference type="SAM" id="Phobius"/>
    </source>
</evidence>
<keyword evidence="8" id="KW-0393">Immunoglobulin domain</keyword>
<comment type="subcellular location">
    <subcellularLocation>
        <location evidence="1">Membrane</location>
        <topology evidence="1">Single-pass type I membrane protein</topology>
    </subcellularLocation>
</comment>
<evidence type="ECO:0000256" key="8">
    <source>
        <dbReference type="ARBA" id="ARBA00023319"/>
    </source>
</evidence>
<keyword evidence="7" id="KW-0325">Glycoprotein</keyword>
<reference evidence="10" key="1">
    <citation type="submission" date="2019-06" db="EMBL/GenBank/DDBJ databases">
        <authorList>
            <consortium name="Wellcome Sanger Institute Data Sharing"/>
        </authorList>
    </citation>
    <scope>NUCLEOTIDE SEQUENCE [LARGE SCALE GENOMIC DNA]</scope>
</reference>
<organism evidence="10 11">
    <name type="scientific">Myripristis murdjan</name>
    <name type="common">pinecone soldierfish</name>
    <dbReference type="NCBI Taxonomy" id="586833"/>
    <lineage>
        <taxon>Eukaryota</taxon>
        <taxon>Metazoa</taxon>
        <taxon>Chordata</taxon>
        <taxon>Craniata</taxon>
        <taxon>Vertebrata</taxon>
        <taxon>Euteleostomi</taxon>
        <taxon>Actinopterygii</taxon>
        <taxon>Neopterygii</taxon>
        <taxon>Teleostei</taxon>
        <taxon>Neoteleostei</taxon>
        <taxon>Acanthomorphata</taxon>
        <taxon>Holocentriformes</taxon>
        <taxon>Holocentridae</taxon>
        <taxon>Myripristis</taxon>
    </lineage>
</organism>
<evidence type="ECO:0000256" key="1">
    <source>
        <dbReference type="ARBA" id="ARBA00004479"/>
    </source>
</evidence>
<evidence type="ECO:0000256" key="3">
    <source>
        <dbReference type="ARBA" id="ARBA00022729"/>
    </source>
</evidence>
<accession>A0A667X2U7</accession>
<keyword evidence="6" id="KW-1015">Disulfide bond</keyword>
<dbReference type="GeneTree" id="ENSGT00940000174369"/>
<dbReference type="InParanoid" id="A0A667X2U7"/>
<feature type="transmembrane region" description="Helical" evidence="9">
    <location>
        <begin position="110"/>
        <end position="131"/>
    </location>
</feature>
<dbReference type="Gene3D" id="2.60.40.10">
    <property type="entry name" value="Immunoglobulins"/>
    <property type="match status" value="1"/>
</dbReference>
<dbReference type="PANTHER" id="PTHR11494:SF8">
    <property type="entry name" value="CYTOTOXIC T-LYMPHOCYTE PROTEIN 4"/>
    <property type="match status" value="1"/>
</dbReference>
<dbReference type="AlphaFoldDB" id="A0A667X2U7"/>
<dbReference type="InterPro" id="IPR013783">
    <property type="entry name" value="Ig-like_fold"/>
</dbReference>
<keyword evidence="11" id="KW-1185">Reference proteome</keyword>
<keyword evidence="3" id="KW-0732">Signal</keyword>
<reference evidence="10" key="2">
    <citation type="submission" date="2025-08" db="UniProtKB">
        <authorList>
            <consortium name="Ensembl"/>
        </authorList>
    </citation>
    <scope>IDENTIFICATION</scope>
</reference>
<evidence type="ECO:0008006" key="12">
    <source>
        <dbReference type="Google" id="ProtNLM"/>
    </source>
</evidence>
<dbReference type="GO" id="GO:0050852">
    <property type="term" value="P:T cell receptor signaling pathway"/>
    <property type="evidence" value="ECO:0007669"/>
    <property type="project" value="TreeGrafter"/>
</dbReference>
<evidence type="ECO:0000313" key="11">
    <source>
        <dbReference type="Proteomes" id="UP000472263"/>
    </source>
</evidence>
<evidence type="ECO:0000256" key="2">
    <source>
        <dbReference type="ARBA" id="ARBA00022692"/>
    </source>
</evidence>
<evidence type="ECO:0000256" key="4">
    <source>
        <dbReference type="ARBA" id="ARBA00022989"/>
    </source>
</evidence>
<protein>
    <recommendedName>
        <fullName evidence="12">Immunoglobulin V-set domain-containing protein</fullName>
    </recommendedName>
</protein>
<sequence>METNCNVPVWNLIVKKQTNKKTKTKTKTKTILCVFCCDKQRGAVQLTVSGLKANHTDLYRCAVEVFYPPPYLNLIGNGTLIHVLIEVVVIFAAVLAVVTVALIIVLVAVALVVVVVVVVIVTVVVVVQAVLQ</sequence>
<keyword evidence="2 9" id="KW-0812">Transmembrane</keyword>